<dbReference type="AlphaFoldDB" id="A0A183P5P1"/>
<reference evidence="1 2" key="1">
    <citation type="submission" date="2018-11" db="EMBL/GenBank/DDBJ databases">
        <authorList>
            <consortium name="Pathogen Informatics"/>
        </authorList>
    </citation>
    <scope>NUCLEOTIDE SEQUENCE [LARGE SCALE GENOMIC DNA]</scope>
    <source>
        <strain>Denwood</strain>
        <strain evidence="2">Zambia</strain>
    </source>
</reference>
<proteinExistence type="predicted"/>
<name>A0A183P5P1_9TREM</name>
<organism evidence="1 2">
    <name type="scientific">Schistosoma mattheei</name>
    <dbReference type="NCBI Taxonomy" id="31246"/>
    <lineage>
        <taxon>Eukaryota</taxon>
        <taxon>Metazoa</taxon>
        <taxon>Spiralia</taxon>
        <taxon>Lophotrochozoa</taxon>
        <taxon>Platyhelminthes</taxon>
        <taxon>Trematoda</taxon>
        <taxon>Digenea</taxon>
        <taxon>Strigeidida</taxon>
        <taxon>Schistosomatoidea</taxon>
        <taxon>Schistosomatidae</taxon>
        <taxon>Schistosoma</taxon>
    </lineage>
</organism>
<keyword evidence="2" id="KW-1185">Reference proteome</keyword>
<accession>A0A183P5P1</accession>
<protein>
    <submittedName>
        <fullName evidence="1">Uncharacterized protein</fullName>
    </submittedName>
</protein>
<evidence type="ECO:0000313" key="1">
    <source>
        <dbReference type="EMBL" id="VDP51041.1"/>
    </source>
</evidence>
<dbReference type="Proteomes" id="UP000269396">
    <property type="component" value="Unassembled WGS sequence"/>
</dbReference>
<gene>
    <name evidence="1" type="ORF">SMTD_LOCUS9679</name>
</gene>
<dbReference type="EMBL" id="UZAL01029907">
    <property type="protein sequence ID" value="VDP51041.1"/>
    <property type="molecule type" value="Genomic_DNA"/>
</dbReference>
<sequence>MRYHSLRFIGTCSSSRIFLDRMWSMSVVASVSDFRDSGCKLSGPVAYLLLICLMATLITSIVDIYICRKVCRYW</sequence>
<evidence type="ECO:0000313" key="2">
    <source>
        <dbReference type="Proteomes" id="UP000269396"/>
    </source>
</evidence>